<accession>A0ABT9B927</accession>
<evidence type="ECO:0000313" key="1">
    <source>
        <dbReference type="EMBL" id="MDO7874769.1"/>
    </source>
</evidence>
<keyword evidence="2" id="KW-1185">Reference proteome</keyword>
<comment type="caution">
    <text evidence="1">The sequence shown here is derived from an EMBL/GenBank/DDBJ whole genome shotgun (WGS) entry which is preliminary data.</text>
</comment>
<sequence>MEYTDDPDRVPALLSEHQGWAAMLWKFSPSLRRLVLRMYRFPEARELYVLCVGCQTIAGSFDWKNV</sequence>
<dbReference type="EMBL" id="JAUQSY010000005">
    <property type="protein sequence ID" value="MDO7874769.1"/>
    <property type="molecule type" value="Genomic_DNA"/>
</dbReference>
<protein>
    <submittedName>
        <fullName evidence="1">Uncharacterized protein</fullName>
    </submittedName>
</protein>
<name>A0ABT9B927_9BACT</name>
<proteinExistence type="predicted"/>
<organism evidence="1 2">
    <name type="scientific">Hymenobacter aranciens</name>
    <dbReference type="NCBI Taxonomy" id="3063996"/>
    <lineage>
        <taxon>Bacteria</taxon>
        <taxon>Pseudomonadati</taxon>
        <taxon>Bacteroidota</taxon>
        <taxon>Cytophagia</taxon>
        <taxon>Cytophagales</taxon>
        <taxon>Hymenobacteraceae</taxon>
        <taxon>Hymenobacter</taxon>
    </lineage>
</organism>
<dbReference type="RefSeq" id="WP_305006085.1">
    <property type="nucleotide sequence ID" value="NZ_JAUQSY010000005.1"/>
</dbReference>
<evidence type="ECO:0000313" key="2">
    <source>
        <dbReference type="Proteomes" id="UP001176429"/>
    </source>
</evidence>
<reference evidence="1" key="1">
    <citation type="submission" date="2023-07" db="EMBL/GenBank/DDBJ databases">
        <authorList>
            <person name="Kim M.K."/>
        </authorList>
    </citation>
    <scope>NUCLEOTIDE SEQUENCE</scope>
    <source>
        <strain evidence="1">ASUV-10-1</strain>
    </source>
</reference>
<dbReference type="Proteomes" id="UP001176429">
    <property type="component" value="Unassembled WGS sequence"/>
</dbReference>
<gene>
    <name evidence="1" type="ORF">Q5H93_08505</name>
</gene>